<feature type="region of interest" description="Disordered" evidence="2">
    <location>
        <begin position="176"/>
        <end position="205"/>
    </location>
</feature>
<dbReference type="AlphaFoldDB" id="A0A4R3JAP9"/>
<evidence type="ECO:0000256" key="1">
    <source>
        <dbReference type="SAM" id="Coils"/>
    </source>
</evidence>
<evidence type="ECO:0000313" key="4">
    <source>
        <dbReference type="Proteomes" id="UP000295304"/>
    </source>
</evidence>
<keyword evidence="4" id="KW-1185">Reference proteome</keyword>
<proteinExistence type="predicted"/>
<gene>
    <name evidence="3" type="ORF">EDD55_10427</name>
</gene>
<comment type="caution">
    <text evidence="3">The sequence shown here is derived from an EMBL/GenBank/DDBJ whole genome shotgun (WGS) entry which is preliminary data.</text>
</comment>
<feature type="coiled-coil region" evidence="1">
    <location>
        <begin position="2"/>
        <end position="29"/>
    </location>
</feature>
<evidence type="ECO:0000313" key="3">
    <source>
        <dbReference type="EMBL" id="TCS62938.1"/>
    </source>
</evidence>
<organism evidence="3 4">
    <name type="scientific">Varunaivibrio sulfuroxidans</name>
    <dbReference type="NCBI Taxonomy" id="1773489"/>
    <lineage>
        <taxon>Bacteria</taxon>
        <taxon>Pseudomonadati</taxon>
        <taxon>Pseudomonadota</taxon>
        <taxon>Alphaproteobacteria</taxon>
        <taxon>Rhodospirillales</taxon>
        <taxon>Magnetovibrionaceae</taxon>
        <taxon>Varunaivibrio</taxon>
    </lineage>
</organism>
<accession>A0A4R3JAP9</accession>
<sequence>MHETIETILEKMNALQADLEREFGKQREKFAFSIEKKKVRFEAEALARQRRLKQGMLHFWRHSRVSSFLTAPFIYGLILPIALLDGFTTVYQMVCFPVYGIAKVPREAFIAMDRHHLAYLNTVEKLNCLYCGYANGVIAYVREIASRTEQRWCPIKHARKIADPHARYARFSEFGDGEGYREGVRRRESGEGSAAPSDKDDENPL</sequence>
<protein>
    <submittedName>
        <fullName evidence="3">Uncharacterized protein</fullName>
    </submittedName>
</protein>
<feature type="compositionally biased region" description="Basic and acidic residues" evidence="2">
    <location>
        <begin position="178"/>
        <end position="190"/>
    </location>
</feature>
<name>A0A4R3JAP9_9PROT</name>
<keyword evidence="1" id="KW-0175">Coiled coil</keyword>
<dbReference type="Proteomes" id="UP000295304">
    <property type="component" value="Unassembled WGS sequence"/>
</dbReference>
<evidence type="ECO:0000256" key="2">
    <source>
        <dbReference type="SAM" id="MobiDB-lite"/>
    </source>
</evidence>
<reference evidence="3 4" key="1">
    <citation type="submission" date="2019-03" db="EMBL/GenBank/DDBJ databases">
        <title>Genomic Encyclopedia of Type Strains, Phase IV (KMG-IV): sequencing the most valuable type-strain genomes for metagenomic binning, comparative biology and taxonomic classification.</title>
        <authorList>
            <person name="Goeker M."/>
        </authorList>
    </citation>
    <scope>NUCLEOTIDE SEQUENCE [LARGE SCALE GENOMIC DNA]</scope>
    <source>
        <strain evidence="3 4">DSM 101688</strain>
    </source>
</reference>
<dbReference type="OrthoDB" id="9795505at2"/>
<dbReference type="EMBL" id="SLZW01000004">
    <property type="protein sequence ID" value="TCS62938.1"/>
    <property type="molecule type" value="Genomic_DNA"/>
</dbReference>